<evidence type="ECO:0000256" key="2">
    <source>
        <dbReference type="SAM" id="Phobius"/>
    </source>
</evidence>
<dbReference type="Proteomes" id="UP001567538">
    <property type="component" value="Unassembled WGS sequence"/>
</dbReference>
<feature type="domain" description="Malectin-like" evidence="3">
    <location>
        <begin position="45"/>
        <end position="388"/>
    </location>
</feature>
<comment type="caution">
    <text evidence="4">The sequence shown here is derived from an EMBL/GenBank/DDBJ whole genome shotgun (WGS) entry which is preliminary data.</text>
</comment>
<accession>A0ABD1HJJ3</accession>
<keyword evidence="2" id="KW-1133">Transmembrane helix</keyword>
<keyword evidence="2" id="KW-0812">Transmembrane</keyword>
<keyword evidence="5" id="KW-1185">Reference proteome</keyword>
<dbReference type="Pfam" id="PF00560">
    <property type="entry name" value="LRR_1"/>
    <property type="match status" value="2"/>
</dbReference>
<proteinExistence type="predicted"/>
<evidence type="ECO:0000313" key="5">
    <source>
        <dbReference type="Proteomes" id="UP001567538"/>
    </source>
</evidence>
<dbReference type="InterPro" id="IPR001611">
    <property type="entry name" value="Leu-rich_rpt"/>
</dbReference>
<dbReference type="SUPFAM" id="SSF52058">
    <property type="entry name" value="L domain-like"/>
    <property type="match status" value="1"/>
</dbReference>
<name>A0ABD1HJJ3_SALDI</name>
<dbReference type="Gene3D" id="3.80.10.10">
    <property type="entry name" value="Ribonuclease Inhibitor"/>
    <property type="match status" value="1"/>
</dbReference>
<dbReference type="Pfam" id="PF12819">
    <property type="entry name" value="Malectin_like"/>
    <property type="match status" value="1"/>
</dbReference>
<dbReference type="EMBL" id="JBEAFC010000005">
    <property type="protein sequence ID" value="KAL1556621.1"/>
    <property type="molecule type" value="Genomic_DNA"/>
</dbReference>
<keyword evidence="2" id="KW-0472">Membrane</keyword>
<evidence type="ECO:0000313" key="4">
    <source>
        <dbReference type="EMBL" id="KAL1556621.1"/>
    </source>
</evidence>
<dbReference type="FunFam" id="3.80.10.10:FF:000135">
    <property type="entry name" value="Putative LRR receptor-like serine/threonine-protein kinase"/>
    <property type="match status" value="1"/>
</dbReference>
<sequence>MSSHRTSFIRLKQPLTMGDTLHLLLFLSLSLLPFSLSLSTYTIHIDCGSHADSTDAFHTPWLSDRFYSGGSTSVVSEPLHFRHLQEKTLRYFPIPSGKKNCYSIPTPSPGRYYLRTFTVYDNFDGTSHSPSFDVSVEGTLVLSFRSPWPESVSRSGAYSDLFFHHNDSTADLCFYSVATDSPLVSSIELTRIDDNAYPFDYDRNSSNYILINYGRFSSGSDQWGPGFTNDSDVFSRSWLSDSEFMLKSVSITNGATIKAISAIKDIARAETSPNYFPRKLYETAITAFGVGGGGGVLEYELPVDAKLDYLLWFHFAEIDVSVRREGQRVFDVLVNGESVKRVDVYKEVGSFTAYDFSFVVKNLSATALTVRLEPVAGAPVICGLENYAIVPVDLRTAPDQVVAMRALKESLHVPDRMGWNGDPCAPTVWDAWEGVTCHPTKNESHLVVTQIDLGRQGLKGFISDQIGLLTDLVSLNLSSNSLGGNLPSGLGQQSLVKLDLSGNKFVGSIPDSLTSSSLQLVLLNDNLLEGEVPEQLYSVGVHGGAIDLSGNKGLCGLPSLPKCPLFWGKSGLSTGGKLAIGLSCLIIVSLVVLGSYYLCIWRQRSHYDFGLPHELASLSAKRNRYQRQKSLMTLEMESQHAKGFLPTYGPN</sequence>
<protein>
    <submittedName>
        <fullName evidence="4">Receptor-like protein 4</fullName>
    </submittedName>
</protein>
<dbReference type="PANTHER" id="PTHR45631:SF191">
    <property type="entry name" value="DI-GLUCOSE BINDING PROTEIN WITH LEUCINE-RICH REPEAT DOMAIN-CONTAINING PROTEIN"/>
    <property type="match status" value="1"/>
</dbReference>
<dbReference type="InterPro" id="IPR032675">
    <property type="entry name" value="LRR_dom_sf"/>
</dbReference>
<dbReference type="Gene3D" id="2.60.120.430">
    <property type="entry name" value="Galactose-binding lectin"/>
    <property type="match status" value="2"/>
</dbReference>
<dbReference type="PANTHER" id="PTHR45631">
    <property type="entry name" value="OS07G0107800 PROTEIN-RELATED"/>
    <property type="match status" value="1"/>
</dbReference>
<dbReference type="GO" id="GO:0016020">
    <property type="term" value="C:membrane"/>
    <property type="evidence" value="ECO:0007669"/>
    <property type="project" value="UniProtKB-SubCell"/>
</dbReference>
<comment type="subcellular location">
    <subcellularLocation>
        <location evidence="1">Membrane</location>
        <topology evidence="1">Single-pass membrane protein</topology>
    </subcellularLocation>
</comment>
<dbReference type="AlphaFoldDB" id="A0ABD1HJJ3"/>
<evidence type="ECO:0000259" key="3">
    <source>
        <dbReference type="Pfam" id="PF12819"/>
    </source>
</evidence>
<reference evidence="4 5" key="1">
    <citation type="submission" date="2024-06" db="EMBL/GenBank/DDBJ databases">
        <title>A chromosome level genome sequence of Diviner's sage (Salvia divinorum).</title>
        <authorList>
            <person name="Ford S.A."/>
            <person name="Ro D.-K."/>
            <person name="Ness R.W."/>
            <person name="Phillips M.A."/>
        </authorList>
    </citation>
    <scope>NUCLEOTIDE SEQUENCE [LARGE SCALE GENOMIC DNA]</scope>
    <source>
        <strain evidence="4">SAF-2024a</strain>
        <tissue evidence="4">Leaf</tissue>
    </source>
</reference>
<evidence type="ECO:0000256" key="1">
    <source>
        <dbReference type="ARBA" id="ARBA00004167"/>
    </source>
</evidence>
<feature type="transmembrane region" description="Helical" evidence="2">
    <location>
        <begin position="578"/>
        <end position="599"/>
    </location>
</feature>
<gene>
    <name evidence="4" type="ORF">AAHA92_12216</name>
</gene>
<organism evidence="4 5">
    <name type="scientific">Salvia divinorum</name>
    <name type="common">Maria pastora</name>
    <name type="synonym">Diviner's sage</name>
    <dbReference type="NCBI Taxonomy" id="28513"/>
    <lineage>
        <taxon>Eukaryota</taxon>
        <taxon>Viridiplantae</taxon>
        <taxon>Streptophyta</taxon>
        <taxon>Embryophyta</taxon>
        <taxon>Tracheophyta</taxon>
        <taxon>Spermatophyta</taxon>
        <taxon>Magnoliopsida</taxon>
        <taxon>eudicotyledons</taxon>
        <taxon>Gunneridae</taxon>
        <taxon>Pentapetalae</taxon>
        <taxon>asterids</taxon>
        <taxon>lamiids</taxon>
        <taxon>Lamiales</taxon>
        <taxon>Lamiaceae</taxon>
        <taxon>Nepetoideae</taxon>
        <taxon>Mentheae</taxon>
        <taxon>Salviinae</taxon>
        <taxon>Salvia</taxon>
        <taxon>Salvia subgen. Calosphace</taxon>
    </lineage>
</organism>
<dbReference type="InterPro" id="IPR024788">
    <property type="entry name" value="Malectin-like_Carb-bd_dom"/>
</dbReference>